<proteinExistence type="predicted"/>
<evidence type="ECO:0000313" key="1">
    <source>
        <dbReference type="EMBL" id="KAF9647009.1"/>
    </source>
</evidence>
<organism evidence="1 2">
    <name type="scientific">Thelephora ganbajun</name>
    <name type="common">Ganba fungus</name>
    <dbReference type="NCBI Taxonomy" id="370292"/>
    <lineage>
        <taxon>Eukaryota</taxon>
        <taxon>Fungi</taxon>
        <taxon>Dikarya</taxon>
        <taxon>Basidiomycota</taxon>
        <taxon>Agaricomycotina</taxon>
        <taxon>Agaricomycetes</taxon>
        <taxon>Thelephorales</taxon>
        <taxon>Thelephoraceae</taxon>
        <taxon>Thelephora</taxon>
    </lineage>
</organism>
<accession>A0ACB6ZBV1</accession>
<sequence length="231" mass="25506">MPQATRTQVTVNNHPTTQLNGNGTGPSNLRTSGKYRPRGRPDGAEMDDSDGEDDDNKLEVSTSLAQQRLAALVGPGRRGLARRQNSDPQPQPSLFPNVINHQVVDHPNVVNPNNVAPIPLHHPYNLPPPTAPSTPRTTRRHMLSTELSESLRRNLLWERQVSKVGGQPYQRRPVSALNPGLRALTSVNESQASGSGSGDTGNPKPESKEERRKKALDRNRSWADEYHYSGW</sequence>
<dbReference type="Proteomes" id="UP000886501">
    <property type="component" value="Unassembled WGS sequence"/>
</dbReference>
<reference evidence="1" key="1">
    <citation type="submission" date="2019-10" db="EMBL/GenBank/DDBJ databases">
        <authorList>
            <consortium name="DOE Joint Genome Institute"/>
            <person name="Kuo A."/>
            <person name="Miyauchi S."/>
            <person name="Kiss E."/>
            <person name="Drula E."/>
            <person name="Kohler A."/>
            <person name="Sanchez-Garcia M."/>
            <person name="Andreopoulos B."/>
            <person name="Barry K.W."/>
            <person name="Bonito G."/>
            <person name="Buee M."/>
            <person name="Carver A."/>
            <person name="Chen C."/>
            <person name="Cichocki N."/>
            <person name="Clum A."/>
            <person name="Culley D."/>
            <person name="Crous P.W."/>
            <person name="Fauchery L."/>
            <person name="Girlanda M."/>
            <person name="Hayes R."/>
            <person name="Keri Z."/>
            <person name="Labutti K."/>
            <person name="Lipzen A."/>
            <person name="Lombard V."/>
            <person name="Magnuson J."/>
            <person name="Maillard F."/>
            <person name="Morin E."/>
            <person name="Murat C."/>
            <person name="Nolan M."/>
            <person name="Ohm R."/>
            <person name="Pangilinan J."/>
            <person name="Pereira M."/>
            <person name="Perotto S."/>
            <person name="Peter M."/>
            <person name="Riley R."/>
            <person name="Sitrit Y."/>
            <person name="Stielow B."/>
            <person name="Szollosi G."/>
            <person name="Zifcakova L."/>
            <person name="Stursova M."/>
            <person name="Spatafora J.W."/>
            <person name="Tedersoo L."/>
            <person name="Vaario L.-M."/>
            <person name="Yamada A."/>
            <person name="Yan M."/>
            <person name="Wang P."/>
            <person name="Xu J."/>
            <person name="Bruns T."/>
            <person name="Baldrian P."/>
            <person name="Vilgalys R."/>
            <person name="Henrissat B."/>
            <person name="Grigoriev I.V."/>
            <person name="Hibbett D."/>
            <person name="Nagy L.G."/>
            <person name="Martin F.M."/>
        </authorList>
    </citation>
    <scope>NUCLEOTIDE SEQUENCE</scope>
    <source>
        <strain evidence="1">P2</strain>
    </source>
</reference>
<reference evidence="1" key="2">
    <citation type="journal article" date="2020" name="Nat. Commun.">
        <title>Large-scale genome sequencing of mycorrhizal fungi provides insights into the early evolution of symbiotic traits.</title>
        <authorList>
            <person name="Miyauchi S."/>
            <person name="Kiss E."/>
            <person name="Kuo A."/>
            <person name="Drula E."/>
            <person name="Kohler A."/>
            <person name="Sanchez-Garcia M."/>
            <person name="Morin E."/>
            <person name="Andreopoulos B."/>
            <person name="Barry K.W."/>
            <person name="Bonito G."/>
            <person name="Buee M."/>
            <person name="Carver A."/>
            <person name="Chen C."/>
            <person name="Cichocki N."/>
            <person name="Clum A."/>
            <person name="Culley D."/>
            <person name="Crous P.W."/>
            <person name="Fauchery L."/>
            <person name="Girlanda M."/>
            <person name="Hayes R.D."/>
            <person name="Keri Z."/>
            <person name="LaButti K."/>
            <person name="Lipzen A."/>
            <person name="Lombard V."/>
            <person name="Magnuson J."/>
            <person name="Maillard F."/>
            <person name="Murat C."/>
            <person name="Nolan M."/>
            <person name="Ohm R.A."/>
            <person name="Pangilinan J."/>
            <person name="Pereira M.F."/>
            <person name="Perotto S."/>
            <person name="Peter M."/>
            <person name="Pfister S."/>
            <person name="Riley R."/>
            <person name="Sitrit Y."/>
            <person name="Stielow J.B."/>
            <person name="Szollosi G."/>
            <person name="Zifcakova L."/>
            <person name="Stursova M."/>
            <person name="Spatafora J.W."/>
            <person name="Tedersoo L."/>
            <person name="Vaario L.M."/>
            <person name="Yamada A."/>
            <person name="Yan M."/>
            <person name="Wang P."/>
            <person name="Xu J."/>
            <person name="Bruns T."/>
            <person name="Baldrian P."/>
            <person name="Vilgalys R."/>
            <person name="Dunand C."/>
            <person name="Henrissat B."/>
            <person name="Grigoriev I.V."/>
            <person name="Hibbett D."/>
            <person name="Nagy L.G."/>
            <person name="Martin F.M."/>
        </authorList>
    </citation>
    <scope>NUCLEOTIDE SEQUENCE</scope>
    <source>
        <strain evidence="1">P2</strain>
    </source>
</reference>
<keyword evidence="2" id="KW-1185">Reference proteome</keyword>
<evidence type="ECO:0000313" key="2">
    <source>
        <dbReference type="Proteomes" id="UP000886501"/>
    </source>
</evidence>
<name>A0ACB6ZBV1_THEGA</name>
<gene>
    <name evidence="1" type="ORF">BDM02DRAFT_3098877</name>
</gene>
<comment type="caution">
    <text evidence="1">The sequence shown here is derived from an EMBL/GenBank/DDBJ whole genome shotgun (WGS) entry which is preliminary data.</text>
</comment>
<protein>
    <submittedName>
        <fullName evidence="1">Uncharacterized protein</fullName>
    </submittedName>
</protein>
<dbReference type="EMBL" id="MU118043">
    <property type="protein sequence ID" value="KAF9647009.1"/>
    <property type="molecule type" value="Genomic_DNA"/>
</dbReference>